<dbReference type="InterPro" id="IPR047873">
    <property type="entry name" value="Ribosomal_uL16"/>
</dbReference>
<dbReference type="Gene3D" id="3.90.1170.10">
    <property type="entry name" value="Ribosomal protein L10e/L16"/>
    <property type="match status" value="1"/>
</dbReference>
<name>A0A5A4SCJ0_9FLOR</name>
<dbReference type="GO" id="GO:0032543">
    <property type="term" value="P:mitochondrial translation"/>
    <property type="evidence" value="ECO:0007669"/>
    <property type="project" value="TreeGrafter"/>
</dbReference>
<dbReference type="RefSeq" id="YP_009684859.1">
    <property type="nucleotide sequence ID" value="NC_044414.1"/>
</dbReference>
<dbReference type="InterPro" id="IPR000114">
    <property type="entry name" value="Ribosomal_uL16_bact-type"/>
</dbReference>
<dbReference type="GO" id="GO:0003735">
    <property type="term" value="F:structural constituent of ribosome"/>
    <property type="evidence" value="ECO:0007669"/>
    <property type="project" value="InterPro"/>
</dbReference>
<dbReference type="AlphaFoldDB" id="A0A5A4SCJ0"/>
<comment type="similarity">
    <text evidence="1 4">Belongs to the universal ribosomal protein uL16 family.</text>
</comment>
<dbReference type="EMBL" id="LC484362">
    <property type="protein sequence ID" value="BBK20772.1"/>
    <property type="molecule type" value="Genomic_DNA"/>
</dbReference>
<evidence type="ECO:0000256" key="3">
    <source>
        <dbReference type="ARBA" id="ARBA00023274"/>
    </source>
</evidence>
<dbReference type="InterPro" id="IPR016180">
    <property type="entry name" value="Ribosomal_uL16_dom"/>
</dbReference>
<geneLocation type="mitochondrion" evidence="5"/>
<protein>
    <submittedName>
        <fullName evidence="5">Ribosomal protein L16</fullName>
    </submittedName>
</protein>
<dbReference type="PANTHER" id="PTHR12220">
    <property type="entry name" value="50S/60S RIBOSOMAL PROTEIN L16"/>
    <property type="match status" value="1"/>
</dbReference>
<accession>A0A5A4SCJ0</accession>
<dbReference type="GO" id="GO:0019843">
    <property type="term" value="F:rRNA binding"/>
    <property type="evidence" value="ECO:0007669"/>
    <property type="project" value="InterPro"/>
</dbReference>
<evidence type="ECO:0000256" key="2">
    <source>
        <dbReference type="ARBA" id="ARBA00022980"/>
    </source>
</evidence>
<dbReference type="Pfam" id="PF00252">
    <property type="entry name" value="Ribosomal_L16"/>
    <property type="match status" value="1"/>
</dbReference>
<dbReference type="PRINTS" id="PR00060">
    <property type="entry name" value="RIBOSOMALL16"/>
</dbReference>
<evidence type="ECO:0000256" key="1">
    <source>
        <dbReference type="ARBA" id="ARBA00008931"/>
    </source>
</evidence>
<dbReference type="SUPFAM" id="SSF54686">
    <property type="entry name" value="Ribosomal protein L16p/L10e"/>
    <property type="match status" value="1"/>
</dbReference>
<dbReference type="InterPro" id="IPR020798">
    <property type="entry name" value="Ribosomal_uL16_CS"/>
</dbReference>
<keyword evidence="3 4" id="KW-0687">Ribonucleoprotein</keyword>
<dbReference type="GeneID" id="41658054"/>
<evidence type="ECO:0000313" key="5">
    <source>
        <dbReference type="EMBL" id="BBK20772.1"/>
    </source>
</evidence>
<reference evidence="5" key="1">
    <citation type="journal article" date="2019" name="Mitochondrial DNA Part B Resour">
        <title>Complete sequence of mitochondrial DNA of Gloiopeltis furcata (Postels and Ruprecht) J. Agardh.</title>
        <authorList>
            <person name="Watanabe K."/>
            <person name="Kishimoto T."/>
            <person name="Kumagai Y."/>
            <person name="Shimizu T."/>
            <person name="Uji T."/>
            <person name="Yasui H."/>
            <person name="Kishimura H."/>
        </authorList>
    </citation>
    <scope>NUCLEOTIDE SEQUENCE</scope>
</reference>
<dbReference type="CDD" id="cd01433">
    <property type="entry name" value="Ribosomal_L16_L10e"/>
    <property type="match status" value="1"/>
</dbReference>
<evidence type="ECO:0000256" key="4">
    <source>
        <dbReference type="RuleBase" id="RU004413"/>
    </source>
</evidence>
<dbReference type="PANTHER" id="PTHR12220:SF13">
    <property type="entry name" value="LARGE RIBOSOMAL SUBUNIT PROTEIN UL16M"/>
    <property type="match status" value="1"/>
</dbReference>
<keyword evidence="2 4" id="KW-0689">Ribosomal protein</keyword>
<keyword evidence="5" id="KW-0496">Mitochondrion</keyword>
<organism evidence="5">
    <name type="scientific">Gloiopeltis furcata</name>
    <dbReference type="NCBI Taxonomy" id="42017"/>
    <lineage>
        <taxon>Eukaryota</taxon>
        <taxon>Rhodophyta</taxon>
        <taxon>Florideophyceae</taxon>
        <taxon>Rhodymeniophycidae</taxon>
        <taxon>Gigartinales</taxon>
        <taxon>Endocladiaceae</taxon>
        <taxon>Gloiopeltis</taxon>
    </lineage>
</organism>
<gene>
    <name evidence="5" type="primary">rpl16</name>
</gene>
<dbReference type="InterPro" id="IPR036920">
    <property type="entry name" value="Ribosomal_uL16_sf"/>
</dbReference>
<sequence length="135" mass="15286">MLLSIKKHNSYSIKKTQASPILQFGRFGIKTLSFSRLTENQFSLINRGLTKYLKKVTGGKKTTKLWTVKTLNLTLTKLSSESRMGKGKGSIYAKGVFLRPGDVIFEFEGISCQQMRFIFSFLKNQIPGKITTLVR</sequence>
<proteinExistence type="inferred from homology"/>
<dbReference type="PROSITE" id="PS00701">
    <property type="entry name" value="RIBOSOMAL_L16_2"/>
    <property type="match status" value="1"/>
</dbReference>
<dbReference type="GO" id="GO:0005762">
    <property type="term" value="C:mitochondrial large ribosomal subunit"/>
    <property type="evidence" value="ECO:0007669"/>
    <property type="project" value="TreeGrafter"/>
</dbReference>